<name>A0AA44IDK1_STRE0</name>
<reference evidence="6 7" key="1">
    <citation type="submission" date="2020-04" db="EMBL/GenBank/DDBJ databases">
        <title>MicrobeNet Type strains.</title>
        <authorList>
            <person name="Nicholson A.C."/>
        </authorList>
    </citation>
    <scope>NUCLEOTIDE SEQUENCE [LARGE SCALE GENOMIC DNA]</scope>
    <source>
        <strain evidence="6 7">DSM 40738</strain>
    </source>
</reference>
<dbReference type="Proteomes" id="UP000570003">
    <property type="component" value="Unassembled WGS sequence"/>
</dbReference>
<dbReference type="Pfam" id="PF00535">
    <property type="entry name" value="Glycos_transf_2"/>
    <property type="match status" value="1"/>
</dbReference>
<evidence type="ECO:0000256" key="3">
    <source>
        <dbReference type="SAM" id="MobiDB-lite"/>
    </source>
</evidence>
<feature type="domain" description="TarS/TarP linker" evidence="5">
    <location>
        <begin position="233"/>
        <end position="319"/>
    </location>
</feature>
<keyword evidence="7" id="KW-1185">Reference proteome</keyword>
<dbReference type="PANTHER" id="PTHR22916">
    <property type="entry name" value="GLYCOSYLTRANSFERASE"/>
    <property type="match status" value="1"/>
</dbReference>
<dbReference type="InterPro" id="IPR054028">
    <property type="entry name" value="TarS/TarP_linker"/>
</dbReference>
<evidence type="ECO:0000313" key="6">
    <source>
        <dbReference type="EMBL" id="NKY14706.1"/>
    </source>
</evidence>
<dbReference type="Pfam" id="PF22181">
    <property type="entry name" value="TarS_linker"/>
    <property type="match status" value="1"/>
</dbReference>
<dbReference type="SUPFAM" id="SSF53448">
    <property type="entry name" value="Nucleotide-diphospho-sugar transferases"/>
    <property type="match status" value="1"/>
</dbReference>
<proteinExistence type="predicted"/>
<accession>A0AA44IDK1</accession>
<evidence type="ECO:0000259" key="5">
    <source>
        <dbReference type="Pfam" id="PF22181"/>
    </source>
</evidence>
<feature type="domain" description="Glycosyltransferase 2-like" evidence="4">
    <location>
        <begin position="7"/>
        <end position="139"/>
    </location>
</feature>
<evidence type="ECO:0000256" key="1">
    <source>
        <dbReference type="ARBA" id="ARBA00022676"/>
    </source>
</evidence>
<comment type="caution">
    <text evidence="6">The sequence shown here is derived from an EMBL/GenBank/DDBJ whole genome shotgun (WGS) entry which is preliminary data.</text>
</comment>
<keyword evidence="2" id="KW-0808">Transferase</keyword>
<feature type="region of interest" description="Disordered" evidence="3">
    <location>
        <begin position="412"/>
        <end position="444"/>
    </location>
</feature>
<protein>
    <submittedName>
        <fullName evidence="6">Glycosyltransferase family 2 protein</fullName>
    </submittedName>
</protein>
<keyword evidence="1" id="KW-0328">Glycosyltransferase</keyword>
<dbReference type="GO" id="GO:0016757">
    <property type="term" value="F:glycosyltransferase activity"/>
    <property type="evidence" value="ECO:0007669"/>
    <property type="project" value="UniProtKB-KW"/>
</dbReference>
<dbReference type="Gene3D" id="3.90.550.10">
    <property type="entry name" value="Spore Coat Polysaccharide Biosynthesis Protein SpsA, Chain A"/>
    <property type="match status" value="1"/>
</dbReference>
<sequence>MTRPDVTVVVAVYNTMPYLTDCLNSLVKQSIGADRMEIVAVDDGSTDDSGRELDRFAERYPGLVKVVHQANSGGPAAPSNRALEMATGRYVYFVGSDDYLGRQALERMVDYADEHGSDVLVGKMVGTNGRYVHQALFKQNTPDITLYDSALPFSLANTKLFRRDFVEEHKLRFPEDMPVGSDQPFTIEACVRARRISVLADYTCYYAVKRGDASNITYRSGHLSRLRCTARMMEHAAKLIEAGPKRDWVLRRHFIWELAKLVQGDFPSLDRATRTEVCAGIAELADAYFTDALRDSMDVRRRVRIALAQRGAVDLLVRAIEDESERGAPPMLLEDGRAYVRYPGFRDPALGLPDRLFEVIGEAVAGQLAGGTGLVSAAWEQDGDEMAVSLAVRVPVTGETGSATVRLAAGAVPKSADGPGGRRVPVGTELPPPPAESRREEAADGTGTVLLARVPLQPVRARLGVRAYVDVAGSTYEVPVKPRGVPLPLARRWREKVPYRVSATADARGRLVVTTAPLWEPPPGAALGLRRVLSRVKRKLTR</sequence>
<evidence type="ECO:0000256" key="2">
    <source>
        <dbReference type="ARBA" id="ARBA00022679"/>
    </source>
</evidence>
<organism evidence="6 7">
    <name type="scientific">Streptomyces somaliensis (strain ATCC 33201 / DSM 40738 / JCM 12659 / KCTC 9044 / NCTC 11332 / NRRL B-12077 / IP 733)</name>
    <dbReference type="NCBI Taxonomy" id="1134445"/>
    <lineage>
        <taxon>Bacteria</taxon>
        <taxon>Bacillati</taxon>
        <taxon>Actinomycetota</taxon>
        <taxon>Actinomycetes</taxon>
        <taxon>Kitasatosporales</taxon>
        <taxon>Streptomycetaceae</taxon>
        <taxon>Streptomyces</taxon>
    </lineage>
</organism>
<dbReference type="AlphaFoldDB" id="A0AA44IDK1"/>
<evidence type="ECO:0000313" key="7">
    <source>
        <dbReference type="Proteomes" id="UP000570003"/>
    </source>
</evidence>
<dbReference type="EMBL" id="JAAXOU010000100">
    <property type="protein sequence ID" value="NKY14706.1"/>
    <property type="molecule type" value="Genomic_DNA"/>
</dbReference>
<dbReference type="PANTHER" id="PTHR22916:SF51">
    <property type="entry name" value="GLYCOSYLTRANSFERASE EPSH-RELATED"/>
    <property type="match status" value="1"/>
</dbReference>
<dbReference type="RefSeq" id="WP_168438922.1">
    <property type="nucleotide sequence ID" value="NZ_JAAXOU010000100.1"/>
</dbReference>
<dbReference type="CDD" id="cd00761">
    <property type="entry name" value="Glyco_tranf_GTA_type"/>
    <property type="match status" value="1"/>
</dbReference>
<evidence type="ECO:0000259" key="4">
    <source>
        <dbReference type="Pfam" id="PF00535"/>
    </source>
</evidence>
<gene>
    <name evidence="6" type="ORF">HGA06_11205</name>
</gene>
<dbReference type="InterPro" id="IPR029044">
    <property type="entry name" value="Nucleotide-diphossugar_trans"/>
</dbReference>
<dbReference type="InterPro" id="IPR001173">
    <property type="entry name" value="Glyco_trans_2-like"/>
</dbReference>